<sequence length="254" mass="30072">MKEQSIETFLDHLVQVLVKDLGFYIPKSIFPEIVLEKMGFDFPEHFFDELFYLDLKNGMMFFDNNLFMEKLAEKPRLFESNIIQLLQKRDELGEAAFDYILEKYFDKVNFYCKAVSLLSGKLGFYFKDTVDFSVKGSFEIQFNIYKSHLLELISRFYKEKEVVVKEHYDYDELLLTYLPDFTSRLGIYYKELTTESETEFPNSNNQNDNKIAESETPKSDAFSKKRVKKEPLLLDAEVEDFILTTVFNMKLDSK</sequence>
<dbReference type="OrthoDB" id="1426469at2"/>
<gene>
    <name evidence="2" type="ORF">E0F76_16845</name>
</gene>
<organism evidence="2 3">
    <name type="scientific">Flavobacterium cellulosilyticum</name>
    <dbReference type="NCBI Taxonomy" id="2541731"/>
    <lineage>
        <taxon>Bacteria</taxon>
        <taxon>Pseudomonadati</taxon>
        <taxon>Bacteroidota</taxon>
        <taxon>Flavobacteriia</taxon>
        <taxon>Flavobacteriales</taxon>
        <taxon>Flavobacteriaceae</taxon>
        <taxon>Flavobacterium</taxon>
    </lineage>
</organism>
<feature type="compositionally biased region" description="Polar residues" evidence="1">
    <location>
        <begin position="199"/>
        <end position="209"/>
    </location>
</feature>
<dbReference type="AlphaFoldDB" id="A0A4R5C827"/>
<accession>A0A4R5C827</accession>
<comment type="caution">
    <text evidence="2">The sequence shown here is derived from an EMBL/GenBank/DDBJ whole genome shotgun (WGS) entry which is preliminary data.</text>
</comment>
<dbReference type="EMBL" id="SMFK01000017">
    <property type="protein sequence ID" value="TDD94270.1"/>
    <property type="molecule type" value="Genomic_DNA"/>
</dbReference>
<reference evidence="2 3" key="1">
    <citation type="submission" date="2019-03" db="EMBL/GenBank/DDBJ databases">
        <title>Flavobacterium AR-3-4 sp. nov. isolated from arctic soil.</title>
        <authorList>
            <person name="Chaudhary D.K."/>
        </authorList>
    </citation>
    <scope>NUCLEOTIDE SEQUENCE [LARGE SCALE GENOMIC DNA]</scope>
    <source>
        <strain evidence="2 3">AR-3-4</strain>
    </source>
</reference>
<evidence type="ECO:0000313" key="3">
    <source>
        <dbReference type="Proteomes" id="UP000295479"/>
    </source>
</evidence>
<feature type="region of interest" description="Disordered" evidence="1">
    <location>
        <begin position="198"/>
        <end position="225"/>
    </location>
</feature>
<feature type="compositionally biased region" description="Basic and acidic residues" evidence="1">
    <location>
        <begin position="210"/>
        <end position="223"/>
    </location>
</feature>
<keyword evidence="3" id="KW-1185">Reference proteome</keyword>
<protein>
    <submittedName>
        <fullName evidence="2">Uncharacterized protein</fullName>
    </submittedName>
</protein>
<dbReference type="RefSeq" id="WP_132008894.1">
    <property type="nucleotide sequence ID" value="NZ_SMFK01000017.1"/>
</dbReference>
<name>A0A4R5C827_9FLAO</name>
<evidence type="ECO:0000313" key="2">
    <source>
        <dbReference type="EMBL" id="TDD94270.1"/>
    </source>
</evidence>
<evidence type="ECO:0000256" key="1">
    <source>
        <dbReference type="SAM" id="MobiDB-lite"/>
    </source>
</evidence>
<dbReference type="Proteomes" id="UP000295479">
    <property type="component" value="Unassembled WGS sequence"/>
</dbReference>
<proteinExistence type="predicted"/>